<proteinExistence type="predicted"/>
<evidence type="ECO:0000256" key="1">
    <source>
        <dbReference type="SAM" id="Phobius"/>
    </source>
</evidence>
<keyword evidence="1" id="KW-0472">Membrane</keyword>
<organism evidence="2 3">
    <name type="scientific">Hespellia stercorisuis DSM 15480</name>
    <dbReference type="NCBI Taxonomy" id="1121950"/>
    <lineage>
        <taxon>Bacteria</taxon>
        <taxon>Bacillati</taxon>
        <taxon>Bacillota</taxon>
        <taxon>Clostridia</taxon>
        <taxon>Lachnospirales</taxon>
        <taxon>Lachnospiraceae</taxon>
        <taxon>Hespellia</taxon>
    </lineage>
</organism>
<evidence type="ECO:0000313" key="3">
    <source>
        <dbReference type="Proteomes" id="UP000184301"/>
    </source>
</evidence>
<reference evidence="2 3" key="1">
    <citation type="submission" date="2016-11" db="EMBL/GenBank/DDBJ databases">
        <authorList>
            <person name="Jaros S."/>
            <person name="Januszkiewicz K."/>
            <person name="Wedrychowicz H."/>
        </authorList>
    </citation>
    <scope>NUCLEOTIDE SEQUENCE [LARGE SCALE GENOMIC DNA]</scope>
    <source>
        <strain evidence="2 3">DSM 15480</strain>
    </source>
</reference>
<feature type="transmembrane region" description="Helical" evidence="1">
    <location>
        <begin position="12"/>
        <end position="28"/>
    </location>
</feature>
<accession>A0A1M6TIS4</accession>
<gene>
    <name evidence="2" type="ORF">SAMN02745243_03238</name>
</gene>
<protein>
    <submittedName>
        <fullName evidence="2">Uncharacterized protein</fullName>
    </submittedName>
</protein>
<keyword evidence="1" id="KW-1133">Transmembrane helix</keyword>
<dbReference type="STRING" id="1121950.SAMN02745243_03238"/>
<dbReference type="AlphaFoldDB" id="A0A1M6TIS4"/>
<keyword evidence="3" id="KW-1185">Reference proteome</keyword>
<dbReference type="Proteomes" id="UP000184301">
    <property type="component" value="Unassembled WGS sequence"/>
</dbReference>
<dbReference type="EMBL" id="FQZY01000060">
    <property type="protein sequence ID" value="SHK56809.1"/>
    <property type="molecule type" value="Genomic_DNA"/>
</dbReference>
<evidence type="ECO:0000313" key="2">
    <source>
        <dbReference type="EMBL" id="SHK56809.1"/>
    </source>
</evidence>
<name>A0A1M6TIS4_9FIRM</name>
<sequence>MIPNRSIKKNVVSVLVLVVVAIALVVLIRKHAYSGIPDLRSTITSGNDYYMSVVSNSKTIENREEFAKQIIQMCIDNSFKSVILTNDENGYPRKLKVSVYHTTEEIGKDDAVFQFSYEPKELNAEYDIRSNPEKYELKIF</sequence>
<keyword evidence="1" id="KW-0812">Transmembrane</keyword>